<evidence type="ECO:0000256" key="3">
    <source>
        <dbReference type="ARBA" id="ARBA00022475"/>
    </source>
</evidence>
<comment type="subcellular location">
    <subcellularLocation>
        <location evidence="1">Cell membrane</location>
        <topology evidence="1">Multi-pass membrane protein</topology>
    </subcellularLocation>
</comment>
<keyword evidence="6 7" id="KW-0472">Membrane</keyword>
<keyword evidence="5 7" id="KW-1133">Transmembrane helix</keyword>
<dbReference type="EMBL" id="LS483254">
    <property type="protein sequence ID" value="SQD92196.1"/>
    <property type="molecule type" value="Genomic_DNA"/>
</dbReference>
<evidence type="ECO:0000256" key="5">
    <source>
        <dbReference type="ARBA" id="ARBA00022989"/>
    </source>
</evidence>
<evidence type="ECO:0000256" key="1">
    <source>
        <dbReference type="ARBA" id="ARBA00004651"/>
    </source>
</evidence>
<reference evidence="9" key="1">
    <citation type="submission" date="2018-05" db="EMBL/GenBank/DDBJ databases">
        <authorList>
            <person name="Hao L."/>
        </authorList>
    </citation>
    <scope>NUCLEOTIDE SEQUENCE [LARGE SCALE GENOMIC DNA]</scope>
</reference>
<dbReference type="GO" id="GO:0008324">
    <property type="term" value="F:monoatomic cation transmembrane transporter activity"/>
    <property type="evidence" value="ECO:0007669"/>
    <property type="project" value="InterPro"/>
</dbReference>
<dbReference type="OrthoDB" id="9800498at2"/>
<evidence type="ECO:0000313" key="9">
    <source>
        <dbReference type="Proteomes" id="UP000249818"/>
    </source>
</evidence>
<evidence type="ECO:0000313" key="8">
    <source>
        <dbReference type="EMBL" id="SQD92196.1"/>
    </source>
</evidence>
<dbReference type="Pfam" id="PF01899">
    <property type="entry name" value="MNHE"/>
    <property type="match status" value="1"/>
</dbReference>
<keyword evidence="3" id="KW-1003">Cell membrane</keyword>
<comment type="similarity">
    <text evidence="2">Belongs to the CPA3 antiporters (TC 2.A.63) subunit E family.</text>
</comment>
<gene>
    <name evidence="8" type="primary">MbhA</name>
    <name evidence="8" type="ORF">BARAN1_0171</name>
</gene>
<sequence>MRRVAEWVTTAAGAFAVYLLFASFTGSWGVWAPDELIAGAVISLVIGLCTGAYVWKRGGWRLLQPHRWFLFLIYLGGPFLYALVKANLDVAWRVITGRIKPGIVRFNPNLTTDAGRTFLANSITLTPGTLTLDIDETTGDFYVHWINVKDPSPTADDVCGPFPKWARRVAE</sequence>
<dbReference type="RefSeq" id="WP_122030448.1">
    <property type="nucleotide sequence ID" value="NZ_LS483254.1"/>
</dbReference>
<name>A0A2X3KX95_9BACT</name>
<proteinExistence type="inferred from homology"/>
<evidence type="ECO:0000256" key="2">
    <source>
        <dbReference type="ARBA" id="ARBA00006228"/>
    </source>
</evidence>
<dbReference type="AlphaFoldDB" id="A0A2X3KX95"/>
<dbReference type="Proteomes" id="UP000249818">
    <property type="component" value="Chromosome BARAN1"/>
</dbReference>
<dbReference type="GO" id="GO:0005886">
    <property type="term" value="C:plasma membrane"/>
    <property type="evidence" value="ECO:0007669"/>
    <property type="project" value="UniProtKB-SubCell"/>
</dbReference>
<dbReference type="PIRSF" id="PIRSF019239">
    <property type="entry name" value="MrpE"/>
    <property type="match status" value="1"/>
</dbReference>
<dbReference type="PANTHER" id="PTHR34584:SF1">
    <property type="entry name" value="NA(+)_H(+) ANTIPORTER SUBUNIT E1"/>
    <property type="match status" value="1"/>
</dbReference>
<keyword evidence="4 7" id="KW-0812">Transmembrane</keyword>
<organism evidence="8 9">
    <name type="scientific">Candidatus Bipolaricaulis anaerobius</name>
    <dbReference type="NCBI Taxonomy" id="2026885"/>
    <lineage>
        <taxon>Bacteria</taxon>
        <taxon>Candidatus Bipolaricaulota</taxon>
        <taxon>Candidatus Bipolaricaulia</taxon>
        <taxon>Candidatus Bipolaricaulales</taxon>
        <taxon>Candidatus Bipolaricaulaceae</taxon>
        <taxon>Candidatus Bipolaricaulis</taxon>
    </lineage>
</organism>
<feature type="transmembrane region" description="Helical" evidence="7">
    <location>
        <begin position="36"/>
        <end position="55"/>
    </location>
</feature>
<feature type="transmembrane region" description="Helical" evidence="7">
    <location>
        <begin position="67"/>
        <end position="84"/>
    </location>
</feature>
<feature type="transmembrane region" description="Helical" evidence="7">
    <location>
        <begin position="7"/>
        <end position="30"/>
    </location>
</feature>
<dbReference type="KEGG" id="bana:BARAN1_0171"/>
<keyword evidence="9" id="KW-1185">Reference proteome</keyword>
<evidence type="ECO:0000256" key="6">
    <source>
        <dbReference type="ARBA" id="ARBA00023136"/>
    </source>
</evidence>
<evidence type="ECO:0000256" key="4">
    <source>
        <dbReference type="ARBA" id="ARBA00022692"/>
    </source>
</evidence>
<accession>A0A2X3KX95</accession>
<dbReference type="PANTHER" id="PTHR34584">
    <property type="entry name" value="NA(+)/H(+) ANTIPORTER SUBUNIT E1"/>
    <property type="match status" value="1"/>
</dbReference>
<dbReference type="InterPro" id="IPR002758">
    <property type="entry name" value="Cation_antiport_E"/>
</dbReference>
<protein>
    <submittedName>
        <fullName evidence="8">Membrane-bound hydrogenase MBH 2, subunit Mbh2A (Na+/H+ transporter subunit)</fullName>
    </submittedName>
</protein>
<evidence type="ECO:0000256" key="7">
    <source>
        <dbReference type="SAM" id="Phobius"/>
    </source>
</evidence>